<dbReference type="InterPro" id="IPR029045">
    <property type="entry name" value="ClpP/crotonase-like_dom_sf"/>
</dbReference>
<dbReference type="Gene3D" id="1.10.12.10">
    <property type="entry name" value="Lyase 2-enoyl-coa Hydratase, Chain A, domain 2"/>
    <property type="match status" value="1"/>
</dbReference>
<dbReference type="GO" id="GO:0006635">
    <property type="term" value="P:fatty acid beta-oxidation"/>
    <property type="evidence" value="ECO:0007669"/>
    <property type="project" value="TreeGrafter"/>
</dbReference>
<gene>
    <name evidence="2" type="ORF">UFOPK1722_00105</name>
</gene>
<dbReference type="InterPro" id="IPR014748">
    <property type="entry name" value="Enoyl-CoA_hydra_C"/>
</dbReference>
<dbReference type="SUPFAM" id="SSF52096">
    <property type="entry name" value="ClpP/crotonase"/>
    <property type="match status" value="1"/>
</dbReference>
<keyword evidence="1" id="KW-0456">Lyase</keyword>
<evidence type="ECO:0000256" key="1">
    <source>
        <dbReference type="ARBA" id="ARBA00023239"/>
    </source>
</evidence>
<dbReference type="GO" id="GO:0016829">
    <property type="term" value="F:lyase activity"/>
    <property type="evidence" value="ECO:0007669"/>
    <property type="project" value="UniProtKB-KW"/>
</dbReference>
<protein>
    <submittedName>
        <fullName evidence="2">Unannotated protein</fullName>
    </submittedName>
</protein>
<sequence>MGGNIRYERIHVPTSGSGPTAGSTPAIGVITIDRPEKRNAMTFAVLFEFIEAVREAGNDDSTAALIVTGVPGAFCAGTDLADLSTIPGEQRGLRGSAEETDKWWPLVECRKPTICAIDGPAVGMGAEFTSQCDLRIASTNARFAWNFVHRGLVPDTGAGTWLLPRIIGLQNALRLTYTGDMIDADEALRLGYVLDVVRPDELMDRAIALAGRIAQGSPHSHRLIKSLTYEGLTATVPEHMERHTAAMSASFKSADHREGVAAFLERRPARFTGR</sequence>
<dbReference type="Gene3D" id="3.90.226.10">
    <property type="entry name" value="2-enoyl-CoA Hydratase, Chain A, domain 1"/>
    <property type="match status" value="1"/>
</dbReference>
<evidence type="ECO:0000313" key="2">
    <source>
        <dbReference type="EMBL" id="CAB4566343.1"/>
    </source>
</evidence>
<name>A0A6J6DW47_9ZZZZ</name>
<dbReference type="EMBL" id="CAEZTS010000005">
    <property type="protein sequence ID" value="CAB4566343.1"/>
    <property type="molecule type" value="Genomic_DNA"/>
</dbReference>
<proteinExistence type="predicted"/>
<accession>A0A6J6DW47</accession>
<dbReference type="PANTHER" id="PTHR11941">
    <property type="entry name" value="ENOYL-COA HYDRATASE-RELATED"/>
    <property type="match status" value="1"/>
</dbReference>
<dbReference type="Pfam" id="PF00378">
    <property type="entry name" value="ECH_1"/>
    <property type="match status" value="1"/>
</dbReference>
<dbReference type="AlphaFoldDB" id="A0A6J6DW47"/>
<organism evidence="2">
    <name type="scientific">freshwater metagenome</name>
    <dbReference type="NCBI Taxonomy" id="449393"/>
    <lineage>
        <taxon>unclassified sequences</taxon>
        <taxon>metagenomes</taxon>
        <taxon>ecological metagenomes</taxon>
    </lineage>
</organism>
<dbReference type="InterPro" id="IPR001753">
    <property type="entry name" value="Enoyl-CoA_hydra/iso"/>
</dbReference>
<reference evidence="2" key="1">
    <citation type="submission" date="2020-05" db="EMBL/GenBank/DDBJ databases">
        <authorList>
            <person name="Chiriac C."/>
            <person name="Salcher M."/>
            <person name="Ghai R."/>
            <person name="Kavagutti S V."/>
        </authorList>
    </citation>
    <scope>NUCLEOTIDE SEQUENCE</scope>
</reference>
<dbReference type="CDD" id="cd06558">
    <property type="entry name" value="crotonase-like"/>
    <property type="match status" value="1"/>
</dbReference>
<dbReference type="PANTHER" id="PTHR11941:SF54">
    <property type="entry name" value="ENOYL-COA HYDRATASE, MITOCHONDRIAL"/>
    <property type="match status" value="1"/>
</dbReference>